<dbReference type="InterPro" id="IPR002109">
    <property type="entry name" value="Glutaredoxin"/>
</dbReference>
<dbReference type="InterPro" id="IPR036249">
    <property type="entry name" value="Thioredoxin-like_sf"/>
</dbReference>
<feature type="domain" description="Glutaredoxin" evidence="2">
    <location>
        <begin position="40"/>
        <end position="98"/>
    </location>
</feature>
<name>A0ABW3GDP9_9PROT</name>
<keyword evidence="4" id="KW-1185">Reference proteome</keyword>
<keyword evidence="1" id="KW-0472">Membrane</keyword>
<gene>
    <name evidence="3" type="ORF">ACFQ1T_01020</name>
</gene>
<dbReference type="Gene3D" id="3.40.30.10">
    <property type="entry name" value="Glutaredoxin"/>
    <property type="match status" value="1"/>
</dbReference>
<evidence type="ECO:0000256" key="1">
    <source>
        <dbReference type="SAM" id="Phobius"/>
    </source>
</evidence>
<dbReference type="InterPro" id="IPR051548">
    <property type="entry name" value="Grx-like_ET"/>
</dbReference>
<comment type="caution">
    <text evidence="3">The sequence shown here is derived from an EMBL/GenBank/DDBJ whole genome shotgun (WGS) entry which is preliminary data.</text>
</comment>
<dbReference type="PANTHER" id="PTHR34386">
    <property type="entry name" value="GLUTAREDOXIN"/>
    <property type="match status" value="1"/>
</dbReference>
<keyword evidence="1" id="KW-0812">Transmembrane</keyword>
<evidence type="ECO:0000313" key="3">
    <source>
        <dbReference type="EMBL" id="MFD0928348.1"/>
    </source>
</evidence>
<dbReference type="InterPro" id="IPR011767">
    <property type="entry name" value="GLR_AS"/>
</dbReference>
<evidence type="ECO:0000313" key="4">
    <source>
        <dbReference type="Proteomes" id="UP001597106"/>
    </source>
</evidence>
<dbReference type="Pfam" id="PF00462">
    <property type="entry name" value="Glutaredoxin"/>
    <property type="match status" value="1"/>
</dbReference>
<dbReference type="Proteomes" id="UP001597106">
    <property type="component" value="Unassembled WGS sequence"/>
</dbReference>
<reference evidence="4" key="1">
    <citation type="journal article" date="2019" name="Int. J. Syst. Evol. Microbiol.">
        <title>The Global Catalogue of Microorganisms (GCM) 10K type strain sequencing project: providing services to taxonomists for standard genome sequencing and annotation.</title>
        <authorList>
            <consortium name="The Broad Institute Genomics Platform"/>
            <consortium name="The Broad Institute Genome Sequencing Center for Infectious Disease"/>
            <person name="Wu L."/>
            <person name="Ma J."/>
        </authorList>
    </citation>
    <scope>NUCLEOTIDE SEQUENCE [LARGE SCALE GENOMIC DNA]</scope>
    <source>
        <strain evidence="4">CCUG 59685</strain>
    </source>
</reference>
<dbReference type="RefSeq" id="WP_379073433.1">
    <property type="nucleotide sequence ID" value="NZ_JBHTJW010000001.1"/>
</dbReference>
<dbReference type="EMBL" id="JBHTJW010000001">
    <property type="protein sequence ID" value="MFD0928348.1"/>
    <property type="molecule type" value="Genomic_DNA"/>
</dbReference>
<dbReference type="PROSITE" id="PS00195">
    <property type="entry name" value="GLUTAREDOXIN_1"/>
    <property type="match status" value="1"/>
</dbReference>
<evidence type="ECO:0000259" key="2">
    <source>
        <dbReference type="Pfam" id="PF00462"/>
    </source>
</evidence>
<protein>
    <submittedName>
        <fullName evidence="3">Glutaredoxin family protein</fullName>
    </submittedName>
</protein>
<proteinExistence type="predicted"/>
<accession>A0ABW3GDP9</accession>
<keyword evidence="1" id="KW-1133">Transmembrane helix</keyword>
<dbReference type="CDD" id="cd02976">
    <property type="entry name" value="NrdH"/>
    <property type="match status" value="1"/>
</dbReference>
<dbReference type="PANTHER" id="PTHR34386:SF1">
    <property type="entry name" value="GLUTAREDOXIN-LIKE PROTEIN NRDH"/>
    <property type="match status" value="1"/>
</dbReference>
<dbReference type="SUPFAM" id="SSF52833">
    <property type="entry name" value="Thioredoxin-like"/>
    <property type="match status" value="1"/>
</dbReference>
<sequence length="127" mass="14747">MKLSPRLNFLILGTAILLAMQWHTWWFYLNPPPDFSHGQVVLYATDWCPYCEKTRALLATKGIHYKEMNIETSEEARSQYQRLAANGVPVLLVAGEVVRGYHQQRMEALLDAWQREHKPAALTKEYD</sequence>
<organism evidence="3 4">
    <name type="scientific">Methylophilus glucosoxydans</name>
    <dbReference type="NCBI Taxonomy" id="752553"/>
    <lineage>
        <taxon>Bacteria</taxon>
        <taxon>Pseudomonadati</taxon>
        <taxon>Pseudomonadota</taxon>
        <taxon>Betaproteobacteria</taxon>
        <taxon>Nitrosomonadales</taxon>
        <taxon>Methylophilaceae</taxon>
        <taxon>Methylophilus</taxon>
    </lineage>
</organism>
<feature type="transmembrane region" description="Helical" evidence="1">
    <location>
        <begin position="7"/>
        <end position="28"/>
    </location>
</feature>
<dbReference type="PROSITE" id="PS51354">
    <property type="entry name" value="GLUTAREDOXIN_2"/>
    <property type="match status" value="1"/>
</dbReference>